<protein>
    <recommendedName>
        <fullName evidence="3">SOUL heme-binding protein</fullName>
    </recommendedName>
</protein>
<dbReference type="Pfam" id="PF04832">
    <property type="entry name" value="SOUL"/>
    <property type="match status" value="1"/>
</dbReference>
<sequence length="199" mass="22190">MGLVFGKITVETPKYEVLKSTPDYEIRKYPPHVVAEVTYDPSEMKGNKDGGFTVLANYIGALGTPQNSKPEKIAMTAPVITRTQPEKIEMTAPVVTKSGGDRKTVTMEFILPAKYSKAADAPRPLDERVVVREEGEQTYGVVRFSGVATDQVVNDKVETLKRSLERDGYKVVGDYSLARYNPPWTLPMYRTNEVMIPVE</sequence>
<evidence type="ECO:0008006" key="3">
    <source>
        <dbReference type="Google" id="ProtNLM"/>
    </source>
</evidence>
<accession>A0A7C8YQP9</accession>
<dbReference type="SUPFAM" id="SSF55136">
    <property type="entry name" value="Probable bacterial effector-binding domain"/>
    <property type="match status" value="2"/>
</dbReference>
<dbReference type="EMBL" id="GISG01045390">
    <property type="protein sequence ID" value="MBA4623855.1"/>
    <property type="molecule type" value="Transcribed_RNA"/>
</dbReference>
<proteinExistence type="inferred from homology"/>
<dbReference type="EMBL" id="GISG01050356">
    <property type="protein sequence ID" value="MBA4625116.1"/>
    <property type="molecule type" value="Transcribed_RNA"/>
</dbReference>
<evidence type="ECO:0000313" key="2">
    <source>
        <dbReference type="EMBL" id="MBA4623855.1"/>
    </source>
</evidence>
<reference evidence="2" key="1">
    <citation type="journal article" date="2013" name="J. Plant Res.">
        <title>Effect of fungi and light on seed germination of three Opuntia species from semiarid lands of central Mexico.</title>
        <authorList>
            <person name="Delgado-Sanchez P."/>
            <person name="Jimenez-Bremont J.F."/>
            <person name="Guerrero-Gonzalez Mde L."/>
            <person name="Flores J."/>
        </authorList>
    </citation>
    <scope>NUCLEOTIDE SEQUENCE</scope>
    <source>
        <tissue evidence="2">Cladode</tissue>
    </source>
</reference>
<comment type="similarity">
    <text evidence="1">Belongs to the HEBP family.</text>
</comment>
<dbReference type="InterPro" id="IPR006917">
    <property type="entry name" value="SOUL_heme-bd"/>
</dbReference>
<dbReference type="InterPro" id="IPR011256">
    <property type="entry name" value="Reg_factor_effector_dom_sf"/>
</dbReference>
<evidence type="ECO:0000256" key="1">
    <source>
        <dbReference type="ARBA" id="ARBA00009817"/>
    </source>
</evidence>
<dbReference type="Gene3D" id="3.20.80.10">
    <property type="entry name" value="Regulatory factor, effector binding domain"/>
    <property type="match status" value="1"/>
</dbReference>
<dbReference type="FunFam" id="3.20.80.10:FF:000013">
    <property type="entry name" value="Soul heme-binding family protein"/>
    <property type="match status" value="1"/>
</dbReference>
<dbReference type="PANTHER" id="PTHR11220">
    <property type="entry name" value="HEME-BINDING PROTEIN-RELATED"/>
    <property type="match status" value="1"/>
</dbReference>
<organism evidence="2">
    <name type="scientific">Opuntia streptacantha</name>
    <name type="common">Prickly pear cactus</name>
    <name type="synonym">Opuntia cardona</name>
    <dbReference type="NCBI Taxonomy" id="393608"/>
    <lineage>
        <taxon>Eukaryota</taxon>
        <taxon>Viridiplantae</taxon>
        <taxon>Streptophyta</taxon>
        <taxon>Embryophyta</taxon>
        <taxon>Tracheophyta</taxon>
        <taxon>Spermatophyta</taxon>
        <taxon>Magnoliopsida</taxon>
        <taxon>eudicotyledons</taxon>
        <taxon>Gunneridae</taxon>
        <taxon>Pentapetalae</taxon>
        <taxon>Caryophyllales</taxon>
        <taxon>Cactineae</taxon>
        <taxon>Cactaceae</taxon>
        <taxon>Opuntioideae</taxon>
        <taxon>Opuntia</taxon>
    </lineage>
</organism>
<dbReference type="FunFam" id="3.20.80.10:FF:000010">
    <property type="entry name" value="SOUL heme-binding family protein"/>
    <property type="match status" value="1"/>
</dbReference>
<dbReference type="PANTHER" id="PTHR11220:SF58">
    <property type="entry name" value="SOUL HEME-BINDING FAMILY PROTEIN"/>
    <property type="match status" value="1"/>
</dbReference>
<reference evidence="2" key="2">
    <citation type="submission" date="2020-07" db="EMBL/GenBank/DDBJ databases">
        <authorList>
            <person name="Vera ALvarez R."/>
            <person name="Arias-Moreno D.M."/>
            <person name="Jimenez-Jacinto V."/>
            <person name="Jimenez-Bremont J.F."/>
            <person name="Swaminathan K."/>
            <person name="Moose S.P."/>
            <person name="Guerrero-Gonzalez M.L."/>
            <person name="Marino-Ramirez L."/>
            <person name="Landsman D."/>
            <person name="Rodriguez-Kessler M."/>
            <person name="Delgado-Sanchez P."/>
        </authorList>
    </citation>
    <scope>NUCLEOTIDE SEQUENCE</scope>
    <source>
        <tissue evidence="2">Cladode</tissue>
    </source>
</reference>
<dbReference type="AlphaFoldDB" id="A0A7C8YQP9"/>
<name>A0A7C8YQP9_OPUST</name>